<dbReference type="InterPro" id="IPR007720">
    <property type="entry name" value="PigQ/GPI1"/>
</dbReference>
<dbReference type="VEuPathDB" id="VectorBase:RPRC001311"/>
<dbReference type="OMA" id="LEVAFHI"/>
<organism evidence="1 2">
    <name type="scientific">Rhodnius prolixus</name>
    <name type="common">Triatomid bug</name>
    <dbReference type="NCBI Taxonomy" id="13249"/>
    <lineage>
        <taxon>Eukaryota</taxon>
        <taxon>Metazoa</taxon>
        <taxon>Ecdysozoa</taxon>
        <taxon>Arthropoda</taxon>
        <taxon>Hexapoda</taxon>
        <taxon>Insecta</taxon>
        <taxon>Pterygota</taxon>
        <taxon>Neoptera</taxon>
        <taxon>Paraneoptera</taxon>
        <taxon>Hemiptera</taxon>
        <taxon>Heteroptera</taxon>
        <taxon>Panheteroptera</taxon>
        <taxon>Cimicomorpha</taxon>
        <taxon>Reduviidae</taxon>
        <taxon>Triatominae</taxon>
        <taxon>Rhodnius</taxon>
    </lineage>
</organism>
<accession>T1HBA2</accession>
<dbReference type="PANTHER" id="PTHR21329">
    <property type="entry name" value="PHOSPHATIDYLINOSITOL N-ACETYLGLUCOSAMINYLTRANSFERASE SUBUNIT Q-RELATED"/>
    <property type="match status" value="1"/>
</dbReference>
<dbReference type="eggNOG" id="KOG1183">
    <property type="taxonomic scope" value="Eukaryota"/>
</dbReference>
<evidence type="ECO:0000313" key="1">
    <source>
        <dbReference type="EnsemblMetazoa" id="RPRC001311-PA"/>
    </source>
</evidence>
<dbReference type="HOGENOM" id="CLU_1456184_0_0_1"/>
<dbReference type="EnsemblMetazoa" id="RPRC001311-RA">
    <property type="protein sequence ID" value="RPRC001311-PA"/>
    <property type="gene ID" value="RPRC001311"/>
</dbReference>
<dbReference type="InParanoid" id="T1HBA2"/>
<dbReference type="STRING" id="13249.T1HBA2"/>
<dbReference type="GO" id="GO:0016020">
    <property type="term" value="C:membrane"/>
    <property type="evidence" value="ECO:0007669"/>
    <property type="project" value="InterPro"/>
</dbReference>
<keyword evidence="2" id="KW-1185">Reference proteome</keyword>
<dbReference type="EMBL" id="ACPB03016175">
    <property type="status" value="NOT_ANNOTATED_CDS"/>
    <property type="molecule type" value="Genomic_DNA"/>
</dbReference>
<name>T1HBA2_RHOPR</name>
<reference evidence="1" key="1">
    <citation type="submission" date="2015-05" db="UniProtKB">
        <authorList>
            <consortium name="EnsemblMetazoa"/>
        </authorList>
    </citation>
    <scope>IDENTIFICATION</scope>
</reference>
<dbReference type="PANTHER" id="PTHR21329:SF3">
    <property type="entry name" value="PHOSPHATIDYLINOSITOL N-ACETYLGLUCOSAMINYLTRANSFERASE SUBUNIT Q"/>
    <property type="match status" value="1"/>
</dbReference>
<sequence length="186" mass="20996">MVNGKPLGNKTELSIELHSRLYYWQVSGLYSLSRIFLGRNQNPQPGKVDSCPYTTEQLFVGTICFTVLLFLLPTTLVYYIVFTLMRLGVNIVGGVMTRARYFIQALPLYSTLVWIFNPKFTAVTLTLTPVSSLSTAGTVTLIAYRGNTSLYEVFQKCTPDIIKKPPEVNWKEIGWNIVVGKLIYPL</sequence>
<dbReference type="GO" id="GO:0006506">
    <property type="term" value="P:GPI anchor biosynthetic process"/>
    <property type="evidence" value="ECO:0007669"/>
    <property type="project" value="InterPro"/>
</dbReference>
<dbReference type="Pfam" id="PF05024">
    <property type="entry name" value="Gpi1"/>
    <property type="match status" value="1"/>
</dbReference>
<dbReference type="AlphaFoldDB" id="T1HBA2"/>
<proteinExistence type="predicted"/>
<evidence type="ECO:0000313" key="2">
    <source>
        <dbReference type="Proteomes" id="UP000015103"/>
    </source>
</evidence>
<dbReference type="GO" id="GO:0005783">
    <property type="term" value="C:endoplasmic reticulum"/>
    <property type="evidence" value="ECO:0007669"/>
    <property type="project" value="TreeGrafter"/>
</dbReference>
<protein>
    <submittedName>
        <fullName evidence="1">Uncharacterized protein</fullName>
    </submittedName>
</protein>
<dbReference type="Proteomes" id="UP000015103">
    <property type="component" value="Unassembled WGS sequence"/>
</dbReference>